<reference evidence="2 3" key="1">
    <citation type="submission" date="2018-07" db="EMBL/GenBank/DDBJ databases">
        <title>Genomic Encyclopedia of Type Strains, Phase IV (KMG-IV): sequencing the most valuable type-strain genomes for metagenomic binning, comparative biology and taxonomic classification.</title>
        <authorList>
            <person name="Goeker M."/>
        </authorList>
    </citation>
    <scope>NUCLEOTIDE SEQUENCE [LARGE SCALE GENOMIC DNA]</scope>
    <source>
        <strain evidence="2 3">DSM 103736</strain>
    </source>
</reference>
<protein>
    <submittedName>
        <fullName evidence="2">Uncharacterized protein DUF1435</fullName>
    </submittedName>
</protein>
<dbReference type="Pfam" id="PF07256">
    <property type="entry name" value="DUF1435"/>
    <property type="match status" value="1"/>
</dbReference>
<name>A0A370QR91_9GAMM</name>
<proteinExistence type="predicted"/>
<dbReference type="EMBL" id="QRAP01000005">
    <property type="protein sequence ID" value="RDK90937.1"/>
    <property type="molecule type" value="Genomic_DNA"/>
</dbReference>
<evidence type="ECO:0000313" key="3">
    <source>
        <dbReference type="Proteomes" id="UP000254848"/>
    </source>
</evidence>
<dbReference type="RefSeq" id="WP_230473011.1">
    <property type="nucleotide sequence ID" value="NZ_QRAP01000005.1"/>
</dbReference>
<feature type="transmembrane region" description="Helical" evidence="1">
    <location>
        <begin position="70"/>
        <end position="92"/>
    </location>
</feature>
<keyword evidence="1" id="KW-1133">Transmembrane helix</keyword>
<comment type="caution">
    <text evidence="2">The sequence shown here is derived from an EMBL/GenBank/DDBJ whole genome shotgun (WGS) entry which is preliminary data.</text>
</comment>
<dbReference type="InterPro" id="IPR009885">
    <property type="entry name" value="DUF1435"/>
</dbReference>
<keyword evidence="3" id="KW-1185">Reference proteome</keyword>
<feature type="transmembrane region" description="Helical" evidence="1">
    <location>
        <begin position="45"/>
        <end position="63"/>
    </location>
</feature>
<dbReference type="AlphaFoldDB" id="A0A370QR91"/>
<dbReference type="Proteomes" id="UP000254848">
    <property type="component" value="Unassembled WGS sequence"/>
</dbReference>
<gene>
    <name evidence="2" type="ORF">C8D90_105223</name>
</gene>
<evidence type="ECO:0000256" key="1">
    <source>
        <dbReference type="SAM" id="Phobius"/>
    </source>
</evidence>
<sequence length="93" mass="10220">MMAWLCVTALLIVVIMLIRSPGSLWGMGIPLLCLPLIDAAKPDMFSLRMWVALAMCVTVLMLFNRRWRDYVLLPSGLALAGGLATMTLNLGIL</sequence>
<accession>A0A370QR91</accession>
<evidence type="ECO:0000313" key="2">
    <source>
        <dbReference type="EMBL" id="RDK90937.1"/>
    </source>
</evidence>
<keyword evidence="1" id="KW-0812">Transmembrane</keyword>
<organism evidence="2 3">
    <name type="scientific">Enterobacillus tribolii</name>
    <dbReference type="NCBI Taxonomy" id="1487935"/>
    <lineage>
        <taxon>Bacteria</taxon>
        <taxon>Pseudomonadati</taxon>
        <taxon>Pseudomonadota</taxon>
        <taxon>Gammaproteobacteria</taxon>
        <taxon>Enterobacterales</taxon>
        <taxon>Hafniaceae</taxon>
        <taxon>Enterobacillus</taxon>
    </lineage>
</organism>
<keyword evidence="1" id="KW-0472">Membrane</keyword>